<evidence type="ECO:0000256" key="5">
    <source>
        <dbReference type="PROSITE-ProRule" id="PRU10007"/>
    </source>
</evidence>
<feature type="domain" description="Aldehyde dehydrogenase" evidence="8">
    <location>
        <begin position="32"/>
        <end position="496"/>
    </location>
</feature>
<evidence type="ECO:0000313" key="10">
    <source>
        <dbReference type="Proteomes" id="UP000053617"/>
    </source>
</evidence>
<feature type="active site" evidence="5">
    <location>
        <position position="267"/>
    </location>
</feature>
<dbReference type="InterPro" id="IPR016160">
    <property type="entry name" value="Ald_DH_CS_CYS"/>
</dbReference>
<evidence type="ECO:0000259" key="8">
    <source>
        <dbReference type="Pfam" id="PF00171"/>
    </source>
</evidence>
<dbReference type="VEuPathDB" id="FungiDB:Z518_04688"/>
<evidence type="ECO:0000256" key="6">
    <source>
        <dbReference type="RuleBase" id="RU003345"/>
    </source>
</evidence>
<dbReference type="InterPro" id="IPR016161">
    <property type="entry name" value="Ald_DH/histidinol_DH"/>
</dbReference>
<dbReference type="GeneID" id="25292759"/>
<name>A0A0D2FWR5_9EURO</name>
<organism evidence="9 10">
    <name type="scientific">Rhinocladiella mackenziei CBS 650.93</name>
    <dbReference type="NCBI Taxonomy" id="1442369"/>
    <lineage>
        <taxon>Eukaryota</taxon>
        <taxon>Fungi</taxon>
        <taxon>Dikarya</taxon>
        <taxon>Ascomycota</taxon>
        <taxon>Pezizomycotina</taxon>
        <taxon>Eurotiomycetes</taxon>
        <taxon>Chaetothyriomycetidae</taxon>
        <taxon>Chaetothyriales</taxon>
        <taxon>Herpotrichiellaceae</taxon>
        <taxon>Rhinocladiella</taxon>
    </lineage>
</organism>
<dbReference type="GO" id="GO:0004029">
    <property type="term" value="F:aldehyde dehydrogenase (NAD+) activity"/>
    <property type="evidence" value="ECO:0007669"/>
    <property type="project" value="UniProtKB-EC"/>
</dbReference>
<proteinExistence type="inferred from homology"/>
<dbReference type="InterPro" id="IPR016163">
    <property type="entry name" value="Ald_DH_C"/>
</dbReference>
<dbReference type="RefSeq" id="XP_013273848.1">
    <property type="nucleotide sequence ID" value="XM_013418394.1"/>
</dbReference>
<dbReference type="Gene3D" id="3.40.605.10">
    <property type="entry name" value="Aldehyde Dehydrogenase, Chain A, domain 1"/>
    <property type="match status" value="1"/>
</dbReference>
<accession>A0A0D2FWR5</accession>
<evidence type="ECO:0000256" key="4">
    <source>
        <dbReference type="ARBA" id="ARBA00049194"/>
    </source>
</evidence>
<dbReference type="PROSITE" id="PS00687">
    <property type="entry name" value="ALDEHYDE_DEHYDR_GLU"/>
    <property type="match status" value="1"/>
</dbReference>
<dbReference type="Proteomes" id="UP000053617">
    <property type="component" value="Unassembled WGS sequence"/>
</dbReference>
<keyword evidence="10" id="KW-1185">Reference proteome</keyword>
<dbReference type="EC" id="1.2.1.3" evidence="3"/>
<gene>
    <name evidence="9" type="ORF">Z518_04688</name>
</gene>
<evidence type="ECO:0000313" key="9">
    <source>
        <dbReference type="EMBL" id="KIX06712.1"/>
    </source>
</evidence>
<comment type="similarity">
    <text evidence="1 6">Belongs to the aldehyde dehydrogenase family.</text>
</comment>
<evidence type="ECO:0000256" key="2">
    <source>
        <dbReference type="ARBA" id="ARBA00023002"/>
    </source>
</evidence>
<sequence length="501" mass="54232">MAVNGESSAEHHDRHPHQHGSIETRLFINNEFVDSRSGKMFPVINPATEEVTAKVQEAGDADVELAVQAAEAAFPAWSELSGFQRATYFYKLADLYERNNDKLARLEAMSMGRPVSTYTEGLASARFLRYMAGKATDIQGESSLQTAGFMSVTLRQPFGVCAAVTPWNAPVTMLTFKMAPALIAGNTLVAKSSEKAPLTSLFVARLIKEAGFPPGVVNILNGFGTPCGVSLASHLRIRKISFTGSVKAGKAVLEAAARSNLKKVTLELGGKSPLIVFDDADIVKAADASAKSILLNSGQACIASSRVFVHSGILSQFCDALVESLQKLGSNPDSGNDPLLPTTRRGPQATKSQFDSILTHIKEAKASGYRILHGGNREGPKGFFIEPTVIFQPDEQSRVVREEIFGPVICLSSFEDEKDVVQRANDSEYGLYASVFTRDIFRALRIAKTFEAGNVGVNVSSPMMTHDMPFGGWKQSGIGKELGMYSVKEWTDLKTVYFALS</sequence>
<reference evidence="9 10" key="1">
    <citation type="submission" date="2015-01" db="EMBL/GenBank/DDBJ databases">
        <title>The Genome Sequence of Rhinocladiella mackenzie CBS 650.93.</title>
        <authorList>
            <consortium name="The Broad Institute Genomics Platform"/>
            <person name="Cuomo C."/>
            <person name="de Hoog S."/>
            <person name="Gorbushina A."/>
            <person name="Stielow B."/>
            <person name="Teixiera M."/>
            <person name="Abouelleil A."/>
            <person name="Chapman S.B."/>
            <person name="Priest M."/>
            <person name="Young S.K."/>
            <person name="Wortman J."/>
            <person name="Nusbaum C."/>
            <person name="Birren B."/>
        </authorList>
    </citation>
    <scope>NUCLEOTIDE SEQUENCE [LARGE SCALE GENOMIC DNA]</scope>
    <source>
        <strain evidence="9 10">CBS 650.93</strain>
    </source>
</reference>
<comment type="catalytic activity">
    <reaction evidence="4">
        <text>an aldehyde + NAD(+) + H2O = a carboxylate + NADH + 2 H(+)</text>
        <dbReference type="Rhea" id="RHEA:16185"/>
        <dbReference type="ChEBI" id="CHEBI:15377"/>
        <dbReference type="ChEBI" id="CHEBI:15378"/>
        <dbReference type="ChEBI" id="CHEBI:17478"/>
        <dbReference type="ChEBI" id="CHEBI:29067"/>
        <dbReference type="ChEBI" id="CHEBI:57540"/>
        <dbReference type="ChEBI" id="CHEBI:57945"/>
        <dbReference type="EC" id="1.2.1.3"/>
    </reaction>
</comment>
<dbReference type="HOGENOM" id="CLU_005391_0_1_1"/>
<protein>
    <recommendedName>
        <fullName evidence="3">aldehyde dehydrogenase (NAD(+))</fullName>
        <ecNumber evidence="3">1.2.1.3</ecNumber>
    </recommendedName>
</protein>
<evidence type="ECO:0000256" key="3">
    <source>
        <dbReference type="ARBA" id="ARBA00024226"/>
    </source>
</evidence>
<dbReference type="STRING" id="1442369.A0A0D2FWR5"/>
<dbReference type="FunFam" id="3.40.309.10:FF:000012">
    <property type="entry name" value="Betaine aldehyde dehydrogenase"/>
    <property type="match status" value="1"/>
</dbReference>
<dbReference type="FunFam" id="3.40.605.10:FF:000007">
    <property type="entry name" value="NAD/NADP-dependent betaine aldehyde dehydrogenase"/>
    <property type="match status" value="1"/>
</dbReference>
<dbReference type="EMBL" id="KN847477">
    <property type="protein sequence ID" value="KIX06712.1"/>
    <property type="molecule type" value="Genomic_DNA"/>
</dbReference>
<dbReference type="InterPro" id="IPR016162">
    <property type="entry name" value="Ald_DH_N"/>
</dbReference>
<dbReference type="Pfam" id="PF00171">
    <property type="entry name" value="Aldedh"/>
    <property type="match status" value="1"/>
</dbReference>
<dbReference type="Gene3D" id="3.40.309.10">
    <property type="entry name" value="Aldehyde Dehydrogenase, Chain A, domain 2"/>
    <property type="match status" value="1"/>
</dbReference>
<evidence type="ECO:0000256" key="1">
    <source>
        <dbReference type="ARBA" id="ARBA00009986"/>
    </source>
</evidence>
<dbReference type="AlphaFoldDB" id="A0A0D2FWR5"/>
<dbReference type="OrthoDB" id="310895at2759"/>
<evidence type="ECO:0000256" key="7">
    <source>
        <dbReference type="SAM" id="MobiDB-lite"/>
    </source>
</evidence>
<dbReference type="PANTHER" id="PTHR11699">
    <property type="entry name" value="ALDEHYDE DEHYDROGENASE-RELATED"/>
    <property type="match status" value="1"/>
</dbReference>
<dbReference type="InterPro" id="IPR015590">
    <property type="entry name" value="Aldehyde_DH_dom"/>
</dbReference>
<keyword evidence="2 6" id="KW-0560">Oxidoreductase</keyword>
<feature type="region of interest" description="Disordered" evidence="7">
    <location>
        <begin position="1"/>
        <end position="21"/>
    </location>
</feature>
<dbReference type="InterPro" id="IPR029510">
    <property type="entry name" value="Ald_DH_CS_GLU"/>
</dbReference>
<dbReference type="SUPFAM" id="SSF53720">
    <property type="entry name" value="ALDH-like"/>
    <property type="match status" value="1"/>
</dbReference>
<dbReference type="PROSITE" id="PS00070">
    <property type="entry name" value="ALDEHYDE_DEHYDR_CYS"/>
    <property type="match status" value="1"/>
</dbReference>